<keyword evidence="2" id="KW-0326">Glycosidase</keyword>
<evidence type="ECO:0000259" key="3">
    <source>
        <dbReference type="Pfam" id="PF01156"/>
    </source>
</evidence>
<dbReference type="InterPro" id="IPR023186">
    <property type="entry name" value="IUNH"/>
</dbReference>
<evidence type="ECO:0000256" key="1">
    <source>
        <dbReference type="ARBA" id="ARBA00022801"/>
    </source>
</evidence>
<protein>
    <submittedName>
        <fullName evidence="4">Nucleoside hydrolase</fullName>
    </submittedName>
</protein>
<dbReference type="Pfam" id="PF01156">
    <property type="entry name" value="IU_nuc_hydro"/>
    <property type="match status" value="1"/>
</dbReference>
<accession>A0ABX0J7M9</accession>
<organism evidence="4 5">
    <name type="scientific">Paenibacillus agricola</name>
    <dbReference type="NCBI Taxonomy" id="2716264"/>
    <lineage>
        <taxon>Bacteria</taxon>
        <taxon>Bacillati</taxon>
        <taxon>Bacillota</taxon>
        <taxon>Bacilli</taxon>
        <taxon>Bacillales</taxon>
        <taxon>Paenibacillaceae</taxon>
        <taxon>Paenibacillus</taxon>
    </lineage>
</organism>
<name>A0ABX0J7M9_9BACL</name>
<dbReference type="Proteomes" id="UP001165962">
    <property type="component" value="Unassembled WGS sequence"/>
</dbReference>
<reference evidence="4" key="1">
    <citation type="submission" date="2020-03" db="EMBL/GenBank/DDBJ databases">
        <title>Draft sequencing of Paenibacilllus sp. S3N08.</title>
        <authorList>
            <person name="Kim D.-U."/>
        </authorList>
    </citation>
    <scope>NUCLEOTIDE SEQUENCE</scope>
    <source>
        <strain evidence="4">S3N08</strain>
    </source>
</reference>
<dbReference type="EMBL" id="JAAOIW010000004">
    <property type="protein sequence ID" value="NHN30853.1"/>
    <property type="molecule type" value="Genomic_DNA"/>
</dbReference>
<dbReference type="InterPro" id="IPR036452">
    <property type="entry name" value="Ribo_hydro-like"/>
</dbReference>
<dbReference type="SUPFAM" id="SSF53590">
    <property type="entry name" value="Nucleoside hydrolase"/>
    <property type="match status" value="1"/>
</dbReference>
<keyword evidence="1 4" id="KW-0378">Hydrolase</keyword>
<evidence type="ECO:0000313" key="4">
    <source>
        <dbReference type="EMBL" id="NHN30853.1"/>
    </source>
</evidence>
<keyword evidence="5" id="KW-1185">Reference proteome</keyword>
<comment type="caution">
    <text evidence="4">The sequence shown here is derived from an EMBL/GenBank/DDBJ whole genome shotgun (WGS) entry which is preliminary data.</text>
</comment>
<dbReference type="PANTHER" id="PTHR12304:SF4">
    <property type="entry name" value="URIDINE NUCLEOSIDASE"/>
    <property type="match status" value="1"/>
</dbReference>
<dbReference type="PANTHER" id="PTHR12304">
    <property type="entry name" value="INOSINE-URIDINE PREFERRING NUCLEOSIDE HYDROLASE"/>
    <property type="match status" value="1"/>
</dbReference>
<gene>
    <name evidence="4" type="ORF">G9U52_13525</name>
</gene>
<dbReference type="RefSeq" id="WP_166150266.1">
    <property type="nucleotide sequence ID" value="NZ_JAAOIW010000004.1"/>
</dbReference>
<dbReference type="InterPro" id="IPR001910">
    <property type="entry name" value="Inosine/uridine_hydrolase_dom"/>
</dbReference>
<evidence type="ECO:0000313" key="5">
    <source>
        <dbReference type="Proteomes" id="UP001165962"/>
    </source>
</evidence>
<proteinExistence type="predicted"/>
<sequence length="305" mass="34001">MNRQPLPTARLLEKLEFPKGKIRMVLDTDAYNEVDDQFAIAYALKSPERLQVEAIYAAPFLNKRSTGAGDGMEKSYEEILRVLEQMGIASEGFVYRGSTDFIVDADGPVRSEAVDDLIRRAMSSPEGDPLYVVAIGAITNIASAIMLEPAIIEHIVVVWLGGHALHWEDTKEFNLKQDVPAARTVLDSGVPLVLIPCMGVTSHLLTTLVEIKANMGDAGGIGAFLTERLEAYADDHFGYSKVIWDIAAIAYLLDEGFYKSSLIHSPIVTDQMTWSFDSSRHFIRCFSFVYRDRIFRDLFTKLNQG</sequence>
<dbReference type="Gene3D" id="3.90.245.10">
    <property type="entry name" value="Ribonucleoside hydrolase-like"/>
    <property type="match status" value="1"/>
</dbReference>
<evidence type="ECO:0000256" key="2">
    <source>
        <dbReference type="ARBA" id="ARBA00023295"/>
    </source>
</evidence>
<dbReference type="GO" id="GO:0016787">
    <property type="term" value="F:hydrolase activity"/>
    <property type="evidence" value="ECO:0007669"/>
    <property type="project" value="UniProtKB-KW"/>
</dbReference>
<feature type="domain" description="Inosine/uridine-preferring nucleoside hydrolase" evidence="3">
    <location>
        <begin position="25"/>
        <end position="261"/>
    </location>
</feature>